<dbReference type="InterPro" id="IPR009061">
    <property type="entry name" value="DNA-bd_dom_put_sf"/>
</dbReference>
<dbReference type="SUPFAM" id="SSF46955">
    <property type="entry name" value="Putative DNA-binding domain"/>
    <property type="match status" value="1"/>
</dbReference>
<reference evidence="2 3" key="1">
    <citation type="submission" date="2019-02" db="EMBL/GenBank/DDBJ databases">
        <title>Deep-cultivation of Planctomycetes and their phenomic and genomic characterization uncovers novel biology.</title>
        <authorList>
            <person name="Wiegand S."/>
            <person name="Jogler M."/>
            <person name="Boedeker C."/>
            <person name="Pinto D."/>
            <person name="Vollmers J."/>
            <person name="Rivas-Marin E."/>
            <person name="Kohn T."/>
            <person name="Peeters S.H."/>
            <person name="Heuer A."/>
            <person name="Rast P."/>
            <person name="Oberbeckmann S."/>
            <person name="Bunk B."/>
            <person name="Jeske O."/>
            <person name="Meyerdierks A."/>
            <person name="Storesund J.E."/>
            <person name="Kallscheuer N."/>
            <person name="Luecker S."/>
            <person name="Lage O.M."/>
            <person name="Pohl T."/>
            <person name="Merkel B.J."/>
            <person name="Hornburger P."/>
            <person name="Mueller R.-W."/>
            <person name="Bruemmer F."/>
            <person name="Labrenz M."/>
            <person name="Spormann A.M."/>
            <person name="Op Den Camp H."/>
            <person name="Overmann J."/>
            <person name="Amann R."/>
            <person name="Jetten M.S.M."/>
            <person name="Mascher T."/>
            <person name="Medema M.H."/>
            <person name="Devos D.P."/>
            <person name="Kaster A.-K."/>
            <person name="Ovreas L."/>
            <person name="Rohde M."/>
            <person name="Galperin M.Y."/>
            <person name="Jogler C."/>
        </authorList>
    </citation>
    <scope>NUCLEOTIDE SEQUENCE [LARGE SCALE GENOMIC DNA]</scope>
    <source>
        <strain evidence="2 3">Poly41</strain>
    </source>
</reference>
<dbReference type="NCBIfam" id="TIGR01764">
    <property type="entry name" value="excise"/>
    <property type="match status" value="1"/>
</dbReference>
<dbReference type="Pfam" id="PF12728">
    <property type="entry name" value="HTH_17"/>
    <property type="match status" value="1"/>
</dbReference>
<accession>A0A5C6DDG0</accession>
<evidence type="ECO:0000313" key="3">
    <source>
        <dbReference type="Proteomes" id="UP000319143"/>
    </source>
</evidence>
<keyword evidence="3" id="KW-1185">Reference proteome</keyword>
<name>A0A5C6DDG0_9BACT</name>
<dbReference type="OrthoDB" id="9806994at2"/>
<comment type="caution">
    <text evidence="2">The sequence shown here is derived from an EMBL/GenBank/DDBJ whole genome shotgun (WGS) entry which is preliminary data.</text>
</comment>
<evidence type="ECO:0000259" key="1">
    <source>
        <dbReference type="Pfam" id="PF12728"/>
    </source>
</evidence>
<feature type="domain" description="Helix-turn-helix" evidence="1">
    <location>
        <begin position="12"/>
        <end position="63"/>
    </location>
</feature>
<dbReference type="EMBL" id="SJPV01000009">
    <property type="protein sequence ID" value="TWU33807.1"/>
    <property type="molecule type" value="Genomic_DNA"/>
</dbReference>
<dbReference type="InterPro" id="IPR036388">
    <property type="entry name" value="WH-like_DNA-bd_sf"/>
</dbReference>
<dbReference type="RefSeq" id="WP_146529206.1">
    <property type="nucleotide sequence ID" value="NZ_SJPV01000009.1"/>
</dbReference>
<dbReference type="Gene3D" id="1.10.10.10">
    <property type="entry name" value="Winged helix-like DNA-binding domain superfamily/Winged helix DNA-binding domain"/>
    <property type="match status" value="1"/>
</dbReference>
<protein>
    <submittedName>
        <fullName evidence="2">Helix-turn-helix domain protein</fullName>
    </submittedName>
</protein>
<dbReference type="Proteomes" id="UP000319143">
    <property type="component" value="Unassembled WGS sequence"/>
</dbReference>
<organism evidence="2 3">
    <name type="scientific">Novipirellula artificiosorum</name>
    <dbReference type="NCBI Taxonomy" id="2528016"/>
    <lineage>
        <taxon>Bacteria</taxon>
        <taxon>Pseudomonadati</taxon>
        <taxon>Planctomycetota</taxon>
        <taxon>Planctomycetia</taxon>
        <taxon>Pirellulales</taxon>
        <taxon>Pirellulaceae</taxon>
        <taxon>Novipirellula</taxon>
    </lineage>
</organism>
<dbReference type="InterPro" id="IPR010093">
    <property type="entry name" value="SinI_DNA-bd"/>
</dbReference>
<dbReference type="GO" id="GO:0003677">
    <property type="term" value="F:DNA binding"/>
    <property type="evidence" value="ECO:0007669"/>
    <property type="project" value="InterPro"/>
</dbReference>
<dbReference type="AlphaFoldDB" id="A0A5C6DDG0"/>
<proteinExistence type="predicted"/>
<gene>
    <name evidence="2" type="ORF">Poly41_48060</name>
</gene>
<sequence>MEANEFQPSQKLLTKKDAAEYFSVSERTIDRWLLEGTLPEAARVNIGGTVRFRLSVLEDHISKLSRRRSG</sequence>
<evidence type="ECO:0000313" key="2">
    <source>
        <dbReference type="EMBL" id="TWU33807.1"/>
    </source>
</evidence>
<dbReference type="InterPro" id="IPR041657">
    <property type="entry name" value="HTH_17"/>
</dbReference>